<comment type="caution">
    <text evidence="2">The sequence shown here is derived from an EMBL/GenBank/DDBJ whole genome shotgun (WGS) entry which is preliminary data.</text>
</comment>
<dbReference type="Gene3D" id="3.40.630.30">
    <property type="match status" value="1"/>
</dbReference>
<dbReference type="Pfam" id="PF00583">
    <property type="entry name" value="Acetyltransf_1"/>
    <property type="match status" value="1"/>
</dbReference>
<protein>
    <recommendedName>
        <fullName evidence="1">N-acetyltransferase domain-containing protein</fullName>
    </recommendedName>
</protein>
<sequence>MTSQAVLRAMRAEDMPQIEDLARRTWKYDERMPPREAALLGRIDACNCLSRRTFMRVADIDGRVAGLIVVADRRNPRTDLRLVARQAVAGLGLLGSEEGRQGLRMFARFMAADRALDRDALDQGRRYDGEIVLFIVDDRYRGHGLGRMLFDAALDHLRGRGIDDFFLYTDTSCDYGFYDHRGLERRCSRTASFTLAGEDVSEEMYIYDGSVSRLTV</sequence>
<evidence type="ECO:0000313" key="2">
    <source>
        <dbReference type="EMBL" id="PWG60394.1"/>
    </source>
</evidence>
<dbReference type="EMBL" id="QFFN01000003">
    <property type="protein sequence ID" value="PWG60394.1"/>
    <property type="molecule type" value="Genomic_DNA"/>
</dbReference>
<gene>
    <name evidence="2" type="ORF">DF200_01975</name>
</gene>
<dbReference type="InterPro" id="IPR016181">
    <property type="entry name" value="Acyl_CoA_acyltransferase"/>
</dbReference>
<feature type="domain" description="N-acetyltransferase" evidence="1">
    <location>
        <begin position="5"/>
        <end position="207"/>
    </location>
</feature>
<dbReference type="GO" id="GO:0016747">
    <property type="term" value="F:acyltransferase activity, transferring groups other than amino-acyl groups"/>
    <property type="evidence" value="ECO:0007669"/>
    <property type="project" value="InterPro"/>
</dbReference>
<dbReference type="RefSeq" id="WP_109136623.1">
    <property type="nucleotide sequence ID" value="NZ_QFFN01000003.1"/>
</dbReference>
<keyword evidence="3" id="KW-1185">Reference proteome</keyword>
<name>A0A2U2MUA4_9BIFI</name>
<dbReference type="AlphaFoldDB" id="A0A2U2MUA4"/>
<dbReference type="PROSITE" id="PS51186">
    <property type="entry name" value="GNAT"/>
    <property type="match status" value="1"/>
</dbReference>
<reference evidence="2 3" key="1">
    <citation type="journal article" date="2018" name="Int. J. Syst. Evol. Microbiol.">
        <title>Bifidobacterium catulorum sp. nov., a novel taxon from the faeces of the baby common marmoset (Callithrix jacchus).</title>
        <authorList>
            <person name="Modesto M."/>
            <person name="Michelini S."/>
            <person name="Oki K."/>
            <person name="Biavati B."/>
            <person name="Watanabe K."/>
            <person name="Mattarelli P."/>
        </authorList>
    </citation>
    <scope>NUCLEOTIDE SEQUENCE [LARGE SCALE GENOMIC DNA]</scope>
    <source>
        <strain evidence="2 3">MRM 8.19</strain>
    </source>
</reference>
<dbReference type="OrthoDB" id="6711752at2"/>
<evidence type="ECO:0000313" key="3">
    <source>
        <dbReference type="Proteomes" id="UP000245753"/>
    </source>
</evidence>
<dbReference type="InterPro" id="IPR000182">
    <property type="entry name" value="GNAT_dom"/>
</dbReference>
<organism evidence="2 3">
    <name type="scientific">Bifidobacterium catulorum</name>
    <dbReference type="NCBI Taxonomy" id="1630173"/>
    <lineage>
        <taxon>Bacteria</taxon>
        <taxon>Bacillati</taxon>
        <taxon>Actinomycetota</taxon>
        <taxon>Actinomycetes</taxon>
        <taxon>Bifidobacteriales</taxon>
        <taxon>Bifidobacteriaceae</taxon>
        <taxon>Bifidobacterium</taxon>
    </lineage>
</organism>
<proteinExistence type="predicted"/>
<evidence type="ECO:0000259" key="1">
    <source>
        <dbReference type="PROSITE" id="PS51186"/>
    </source>
</evidence>
<accession>A0A2U2MUA4</accession>
<dbReference type="SUPFAM" id="SSF55729">
    <property type="entry name" value="Acyl-CoA N-acyltransferases (Nat)"/>
    <property type="match status" value="1"/>
</dbReference>
<dbReference type="Proteomes" id="UP000245753">
    <property type="component" value="Unassembled WGS sequence"/>
</dbReference>
<dbReference type="CDD" id="cd04301">
    <property type="entry name" value="NAT_SF"/>
    <property type="match status" value="1"/>
</dbReference>